<keyword evidence="1" id="KW-1015">Disulfide bond</keyword>
<dbReference type="InterPro" id="IPR011001">
    <property type="entry name" value="Saposin-like"/>
</dbReference>
<feature type="domain" description="Saposin B-type" evidence="4">
    <location>
        <begin position="489"/>
        <end position="570"/>
    </location>
</feature>
<feature type="domain" description="Saposin B-type" evidence="4">
    <location>
        <begin position="402"/>
        <end position="483"/>
    </location>
</feature>
<evidence type="ECO:0000256" key="1">
    <source>
        <dbReference type="ARBA" id="ARBA00023157"/>
    </source>
</evidence>
<evidence type="ECO:0000313" key="5">
    <source>
        <dbReference type="EMBL" id="KAJ4459565.1"/>
    </source>
</evidence>
<keyword evidence="2" id="KW-0325">Glycoprotein</keyword>
<feature type="domain" description="Saposin B-type" evidence="4">
    <location>
        <begin position="659"/>
        <end position="740"/>
    </location>
</feature>
<dbReference type="PANTHER" id="PTHR11480:SF3">
    <property type="entry name" value="BCDNA.GH08312"/>
    <property type="match status" value="1"/>
</dbReference>
<dbReference type="Pfam" id="PF03489">
    <property type="entry name" value="SapB_2"/>
    <property type="match status" value="8"/>
</dbReference>
<feature type="domain" description="Saposin B-type" evidence="4">
    <location>
        <begin position="222"/>
        <end position="303"/>
    </location>
</feature>
<feature type="domain" description="Saposin B-type" evidence="4">
    <location>
        <begin position="575"/>
        <end position="656"/>
    </location>
</feature>
<gene>
    <name evidence="5" type="ORF">PAPYR_4284</name>
</gene>
<dbReference type="SUPFAM" id="SSF47862">
    <property type="entry name" value="Saposin"/>
    <property type="match status" value="7"/>
</dbReference>
<evidence type="ECO:0000313" key="6">
    <source>
        <dbReference type="Proteomes" id="UP001141327"/>
    </source>
</evidence>
<dbReference type="SMART" id="SM00741">
    <property type="entry name" value="SapB"/>
    <property type="match status" value="8"/>
</dbReference>
<dbReference type="InterPro" id="IPR051428">
    <property type="entry name" value="Sphingo_Act-Surfact_Prot"/>
</dbReference>
<sequence>MSRLAARPANGYWVIHQGGTIIEMRSLFLLALLLPAIFAAAVPAPQNGKVECSVCEFVVQELDKWIEENATETEIEQIVGKICMYVPKALQPICKSFIDEYTPQLIDLFVKDVPADKICKTMRLCGTSKPAPVHTPSLECTVCQFIMSELESFLTQAKTEEEIVKAVEQVCSRLPGFIQGPCHDLIEQYGPEIIQLLVDKENPQTICTQIKLCNKSVPQVEITAECAVCRWILVTLESWISSNTTEAEIEKMVENVCTHLPKGISAQCDALVEEYGALIIDMLIQEADPNIICHKLGLCTENVLPPTPVVPAPAENTIQCAVCEWVLTELDTLIQENATEAEIEKIVEKVCTRLPASVRSMCDAFVEEYAPVVIELLVKETDPAKICTLIGLCGKSQKVAASKFECTLCEWVMTELEKLVSENSTESEIEHALDAVCTKLPKTVSGMCEQLVDQYTPLVIDLLLKKIPIEAVCTHLGLCAPAVEEAPVNSIQCAVCEWVMTELEYLVEKNSTEAEIEKALDAVCDRLPSSVHSMCDAFVEEYTPVLIELLVKKVDPAKVCQIIGLCGKSAAAVDVDVECPLCHFVVGKLDEMLGSERSKETVEAALDKVCARVPAPAQGLCKSLVRQYAPVLIDALVQKLEPAAICALIKVCPKTTAVNSIQCAVCEWVVTELDQLVQTNRSEAAIEAALDKVCALLPKTLTTVCDDFVATYGPALISLLAQEMKPEQVCSFIKLCGAQQAMPQTPAPAVLRRL</sequence>
<name>A0ABQ8UK23_9EUKA</name>
<feature type="signal peptide" evidence="3">
    <location>
        <begin position="1"/>
        <end position="39"/>
    </location>
</feature>
<keyword evidence="3" id="KW-0732">Signal</keyword>
<reference evidence="5" key="1">
    <citation type="journal article" date="2022" name="bioRxiv">
        <title>Genomics of Preaxostyla Flagellates Illuminates Evolutionary Transitions and the Path Towards Mitochondrial Loss.</title>
        <authorList>
            <person name="Novak L.V.F."/>
            <person name="Treitli S.C."/>
            <person name="Pyrih J."/>
            <person name="Halakuc P."/>
            <person name="Pipaliya S.V."/>
            <person name="Vacek V."/>
            <person name="Brzon O."/>
            <person name="Soukal P."/>
            <person name="Eme L."/>
            <person name="Dacks J.B."/>
            <person name="Karnkowska A."/>
            <person name="Elias M."/>
            <person name="Hampl V."/>
        </authorList>
    </citation>
    <scope>NUCLEOTIDE SEQUENCE</scope>
    <source>
        <strain evidence="5">RCP-MX</strain>
    </source>
</reference>
<evidence type="ECO:0000256" key="2">
    <source>
        <dbReference type="ARBA" id="ARBA00023180"/>
    </source>
</evidence>
<accession>A0ABQ8UK23</accession>
<protein>
    <submittedName>
        <fullName evidence="5">Proactivator polypeptide</fullName>
    </submittedName>
</protein>
<feature type="domain" description="Saposin B-type" evidence="4">
    <location>
        <begin position="48"/>
        <end position="129"/>
    </location>
</feature>
<dbReference type="InterPro" id="IPR008138">
    <property type="entry name" value="SapB_2"/>
</dbReference>
<dbReference type="InterPro" id="IPR008139">
    <property type="entry name" value="SaposinB_dom"/>
</dbReference>
<keyword evidence="6" id="KW-1185">Reference proteome</keyword>
<feature type="chain" id="PRO_5047521678" evidence="3">
    <location>
        <begin position="40"/>
        <end position="754"/>
    </location>
</feature>
<dbReference type="PRINTS" id="PR01797">
    <property type="entry name" value="SAPOSIN"/>
</dbReference>
<dbReference type="PANTHER" id="PTHR11480">
    <property type="entry name" value="SAPOSIN-RELATED"/>
    <property type="match status" value="1"/>
</dbReference>
<evidence type="ECO:0000259" key="4">
    <source>
        <dbReference type="PROSITE" id="PS50015"/>
    </source>
</evidence>
<feature type="domain" description="Saposin B-type" evidence="4">
    <location>
        <begin position="316"/>
        <end position="397"/>
    </location>
</feature>
<feature type="domain" description="Saposin B-type" evidence="4">
    <location>
        <begin position="136"/>
        <end position="217"/>
    </location>
</feature>
<dbReference type="InterPro" id="IPR008373">
    <property type="entry name" value="Saposin"/>
</dbReference>
<dbReference type="InterPro" id="IPR007856">
    <property type="entry name" value="SapB_1"/>
</dbReference>
<evidence type="ECO:0000256" key="3">
    <source>
        <dbReference type="SAM" id="SignalP"/>
    </source>
</evidence>
<dbReference type="Proteomes" id="UP001141327">
    <property type="component" value="Unassembled WGS sequence"/>
</dbReference>
<organism evidence="5 6">
    <name type="scientific">Paratrimastix pyriformis</name>
    <dbReference type="NCBI Taxonomy" id="342808"/>
    <lineage>
        <taxon>Eukaryota</taxon>
        <taxon>Metamonada</taxon>
        <taxon>Preaxostyla</taxon>
        <taxon>Paratrimastigidae</taxon>
        <taxon>Paratrimastix</taxon>
    </lineage>
</organism>
<proteinExistence type="predicted"/>
<comment type="caution">
    <text evidence="5">The sequence shown here is derived from an EMBL/GenBank/DDBJ whole genome shotgun (WGS) entry which is preliminary data.</text>
</comment>
<dbReference type="Gene3D" id="1.10.225.10">
    <property type="entry name" value="Saposin-like"/>
    <property type="match status" value="8"/>
</dbReference>
<dbReference type="PROSITE" id="PS50015">
    <property type="entry name" value="SAP_B"/>
    <property type="match status" value="8"/>
</dbReference>
<dbReference type="EMBL" id="JAPMOS010000018">
    <property type="protein sequence ID" value="KAJ4459565.1"/>
    <property type="molecule type" value="Genomic_DNA"/>
</dbReference>
<dbReference type="Pfam" id="PF05184">
    <property type="entry name" value="SapB_1"/>
    <property type="match status" value="8"/>
</dbReference>